<accession>A0A146GBJ3</accession>
<dbReference type="EMBL" id="BDCO01000002">
    <property type="protein sequence ID" value="GAT34147.1"/>
    <property type="molecule type" value="Genomic_DNA"/>
</dbReference>
<dbReference type="InterPro" id="IPR011050">
    <property type="entry name" value="Pectin_lyase_fold/virulence"/>
</dbReference>
<dbReference type="OrthoDB" id="177078at2"/>
<proteinExistence type="predicted"/>
<dbReference type="Proteomes" id="UP000076023">
    <property type="component" value="Unassembled WGS sequence"/>
</dbReference>
<dbReference type="InParanoid" id="A0A146GBJ3"/>
<keyword evidence="3" id="KW-0472">Membrane</keyword>
<name>A0A146GBJ3_TERSA</name>
<evidence type="ECO:0000256" key="3">
    <source>
        <dbReference type="SAM" id="Phobius"/>
    </source>
</evidence>
<dbReference type="SUPFAM" id="SSF51126">
    <property type="entry name" value="Pectin lyase-like"/>
    <property type="match status" value="1"/>
</dbReference>
<sequence length="468" mass="45772">MKPFHIPLFLAIASLPLTSLRSSTLTWDASGTSPSAPTGGGGTWSSTNSNWSNGTTDTAWNNSADNSAYFLGNLTAYAAITLGEPITVNSLTLGAGGTNGYTIIGSGSNTLTVSSGLITVGRSSTIQANIAGSNGLTKGGVSSVTLTLGSVNTYTGATQIQNGNLRLDAAGALPTGTTLVLGKAETTNNTSIDLRTSQTISGLSNVGTGSAVITNNRSSAGTATLTINPDSGSGAADSVFSGTIQDGSSGGLVALTKAGSHALTLTGTNTYTGATTISGGTLVIGVSGVGSVASNITVKSGATLAGSGGTSGSVTVESGGNLAPGNSAGQFTIGGSLSLASDAIYQFELNGATGTADKVAANGISINASADFSFTLLGGLSGLSVGNQFIILDNTGAGSIVGTFGNLTAGGIFNAGNGLLFSVSSDGLGGYGNDLVLTVTAVPECSTVMSLALGGSVLWLVIRRRRNS</sequence>
<keyword evidence="3" id="KW-1133">Transmembrane helix</keyword>
<evidence type="ECO:0000256" key="2">
    <source>
        <dbReference type="SAM" id="MobiDB-lite"/>
    </source>
</evidence>
<reference evidence="6" key="1">
    <citation type="journal article" date="2017" name="Genome Announc.">
        <title>Draft Genome Sequence of Terrimicrobium sacchariphilum NM-5T, a Facultative Anaerobic Soil Bacterium of the Class Spartobacteria.</title>
        <authorList>
            <person name="Qiu Y.L."/>
            <person name="Tourlousse D.M."/>
            <person name="Matsuura N."/>
            <person name="Ohashi A."/>
            <person name="Sekiguchi Y."/>
        </authorList>
    </citation>
    <scope>NUCLEOTIDE SEQUENCE [LARGE SCALE GENOMIC DNA]</scope>
    <source>
        <strain evidence="6">NM-5</strain>
    </source>
</reference>
<dbReference type="STRING" id="690879.TSACC_22571"/>
<organism evidence="5 6">
    <name type="scientific">Terrimicrobium sacchariphilum</name>
    <dbReference type="NCBI Taxonomy" id="690879"/>
    <lineage>
        <taxon>Bacteria</taxon>
        <taxon>Pseudomonadati</taxon>
        <taxon>Verrucomicrobiota</taxon>
        <taxon>Terrimicrobiia</taxon>
        <taxon>Terrimicrobiales</taxon>
        <taxon>Terrimicrobiaceae</taxon>
        <taxon>Terrimicrobium</taxon>
    </lineage>
</organism>
<feature type="region of interest" description="Disordered" evidence="2">
    <location>
        <begin position="29"/>
        <end position="50"/>
    </location>
</feature>
<dbReference type="NCBIfam" id="TIGR02601">
    <property type="entry name" value="autotrns_rpt"/>
    <property type="match status" value="1"/>
</dbReference>
<protein>
    <submittedName>
        <fullName evidence="5">Fibronectin-binding autotransporter adhesin</fullName>
    </submittedName>
</protein>
<dbReference type="AlphaFoldDB" id="A0A146GBJ3"/>
<evidence type="ECO:0000256" key="1">
    <source>
        <dbReference type="ARBA" id="ARBA00022729"/>
    </source>
</evidence>
<keyword evidence="1 4" id="KW-0732">Signal</keyword>
<comment type="caution">
    <text evidence="5">The sequence shown here is derived from an EMBL/GenBank/DDBJ whole genome shotgun (WGS) entry which is preliminary data.</text>
</comment>
<gene>
    <name evidence="5" type="ORF">TSACC_22571</name>
</gene>
<evidence type="ECO:0000256" key="4">
    <source>
        <dbReference type="SAM" id="SignalP"/>
    </source>
</evidence>
<evidence type="ECO:0000313" key="6">
    <source>
        <dbReference type="Proteomes" id="UP000076023"/>
    </source>
</evidence>
<feature type="signal peptide" evidence="4">
    <location>
        <begin position="1"/>
        <end position="21"/>
    </location>
</feature>
<dbReference type="InterPro" id="IPR013425">
    <property type="entry name" value="Autotrns_rpt"/>
</dbReference>
<feature type="transmembrane region" description="Helical" evidence="3">
    <location>
        <begin position="446"/>
        <end position="462"/>
    </location>
</feature>
<dbReference type="FunCoup" id="A0A146GBJ3">
    <property type="interactions" value="3"/>
</dbReference>
<dbReference type="RefSeq" id="WP_075079806.1">
    <property type="nucleotide sequence ID" value="NZ_BDCO01000002.1"/>
</dbReference>
<dbReference type="Pfam" id="PF12951">
    <property type="entry name" value="PATR"/>
    <property type="match status" value="2"/>
</dbReference>
<keyword evidence="6" id="KW-1185">Reference proteome</keyword>
<evidence type="ECO:0000313" key="5">
    <source>
        <dbReference type="EMBL" id="GAT34147.1"/>
    </source>
</evidence>
<feature type="chain" id="PRO_5007524652" evidence="4">
    <location>
        <begin position="22"/>
        <end position="468"/>
    </location>
</feature>
<keyword evidence="3" id="KW-0812">Transmembrane</keyword>